<dbReference type="GO" id="GO:0008380">
    <property type="term" value="P:RNA splicing"/>
    <property type="evidence" value="ECO:0007669"/>
    <property type="project" value="UniProtKB-KW"/>
</dbReference>
<reference evidence="5" key="1">
    <citation type="submission" date="2020-10" db="EMBL/GenBank/DDBJ databases">
        <authorList>
            <person name="Kikuchi T."/>
        </authorList>
    </citation>
    <scope>NUCLEOTIDE SEQUENCE</scope>
    <source>
        <strain evidence="5">NKZ352</strain>
    </source>
</reference>
<evidence type="ECO:0000256" key="2">
    <source>
        <dbReference type="ARBA" id="ARBA00022884"/>
    </source>
</evidence>
<dbReference type="EMBL" id="CAJGYM010000002">
    <property type="protein sequence ID" value="CAD6185582.1"/>
    <property type="molecule type" value="Genomic_DNA"/>
</dbReference>
<feature type="compositionally biased region" description="Polar residues" evidence="4">
    <location>
        <begin position="167"/>
        <end position="176"/>
    </location>
</feature>
<keyword evidence="2" id="KW-0694">RNA-binding</keyword>
<keyword evidence="6" id="KW-1185">Reference proteome</keyword>
<evidence type="ECO:0000256" key="1">
    <source>
        <dbReference type="ARBA" id="ARBA00022664"/>
    </source>
</evidence>
<organism evidence="5 6">
    <name type="scientific">Caenorhabditis auriculariae</name>
    <dbReference type="NCBI Taxonomy" id="2777116"/>
    <lineage>
        <taxon>Eukaryota</taxon>
        <taxon>Metazoa</taxon>
        <taxon>Ecdysozoa</taxon>
        <taxon>Nematoda</taxon>
        <taxon>Chromadorea</taxon>
        <taxon>Rhabditida</taxon>
        <taxon>Rhabditina</taxon>
        <taxon>Rhabditomorpha</taxon>
        <taxon>Rhabditoidea</taxon>
        <taxon>Rhabditidae</taxon>
        <taxon>Peloderinae</taxon>
        <taxon>Caenorhabditis</taxon>
    </lineage>
</organism>
<accession>A0A8S1GS32</accession>
<feature type="compositionally biased region" description="Polar residues" evidence="4">
    <location>
        <begin position="662"/>
        <end position="687"/>
    </location>
</feature>
<dbReference type="PANTHER" id="PTHR23139">
    <property type="entry name" value="RNA-BINDING PROTEIN"/>
    <property type="match status" value="1"/>
</dbReference>
<gene>
    <name evidence="5" type="ORF">CAUJ_LOCUS1501</name>
</gene>
<feature type="compositionally biased region" description="Basic and acidic residues" evidence="4">
    <location>
        <begin position="282"/>
        <end position="318"/>
    </location>
</feature>
<keyword evidence="3" id="KW-0508">mRNA splicing</keyword>
<feature type="compositionally biased region" description="Basic and acidic residues" evidence="4">
    <location>
        <begin position="81"/>
        <end position="96"/>
    </location>
</feature>
<feature type="compositionally biased region" description="Polar residues" evidence="4">
    <location>
        <begin position="626"/>
        <end position="644"/>
    </location>
</feature>
<keyword evidence="1" id="KW-0507">mRNA processing</keyword>
<comment type="caution">
    <text evidence="5">The sequence shown here is derived from an EMBL/GenBank/DDBJ whole genome shotgun (WGS) entry which is preliminary data.</text>
</comment>
<evidence type="ECO:0000313" key="6">
    <source>
        <dbReference type="Proteomes" id="UP000835052"/>
    </source>
</evidence>
<dbReference type="OrthoDB" id="5862240at2759"/>
<evidence type="ECO:0000256" key="4">
    <source>
        <dbReference type="SAM" id="MobiDB-lite"/>
    </source>
</evidence>
<feature type="region of interest" description="Disordered" evidence="4">
    <location>
        <begin position="1"/>
        <end position="334"/>
    </location>
</feature>
<evidence type="ECO:0000313" key="5">
    <source>
        <dbReference type="EMBL" id="CAD6185582.1"/>
    </source>
</evidence>
<feature type="region of interest" description="Disordered" evidence="4">
    <location>
        <begin position="621"/>
        <end position="687"/>
    </location>
</feature>
<feature type="compositionally biased region" description="Basic and acidic residues" evidence="4">
    <location>
        <begin position="20"/>
        <end position="40"/>
    </location>
</feature>
<protein>
    <submittedName>
        <fullName evidence="5">Uncharacterized protein</fullName>
    </submittedName>
</protein>
<evidence type="ECO:0000256" key="3">
    <source>
        <dbReference type="ARBA" id="ARBA00023187"/>
    </source>
</evidence>
<feature type="compositionally biased region" description="Basic residues" evidence="4">
    <location>
        <begin position="223"/>
        <end position="243"/>
    </location>
</feature>
<dbReference type="Proteomes" id="UP000835052">
    <property type="component" value="Unassembled WGS sequence"/>
</dbReference>
<dbReference type="AlphaFoldDB" id="A0A8S1GS32"/>
<dbReference type="GO" id="GO:0006397">
    <property type="term" value="P:mRNA processing"/>
    <property type="evidence" value="ECO:0007669"/>
    <property type="project" value="UniProtKB-KW"/>
</dbReference>
<sequence>MSSNISRIQKGWASTMANRVEIEDPVQDREAFAEDSRIPDDPTNSAASPPPPTPFMDNHRYARYEQVGENVPVGEPMQRNRQPDQYRREEVSLDPDRYEDEDGVIVMGPPRSPSPEYEIQSPDPEVEEAAENDSRIEDPTGDLDNSADVCSLELSPTGADIGRGNSDRGNSASGNYFASADEDTMREPLTPVSMEDDEEGQIQEIEERRTHRKRSDDDDVYIAKKKKDKSEKKRKRRHHRRHEREREREREREKDRERERDHERERRSHLESPNSNGRRSSSPREDYGPSRKRRYEEEREERPRRFEDDRKENDPHFERRPHRPPPIVSGPNPEVVRVKYEQLLQLTENHAAQISDEELRTFLREAATVETDLLTIKSKRDILMREMEGFVGLETETIKQLHSELPRHMQNVVRIEGGKVIIAPVPEPMQMKGAPPGMPFMLPPGMLPPPPPEFFVNGKLVLPNFPPDLNFVQNMGPMPPMPIPSMLGPPPTVMGHPGPPPISRLMTGNRRSPDLDARPITPVEPPMPHHIFNLPPPAPNFSQPPPMAPPMGMTTAPPPVPRMPDFSKPPPIPPSMMDMSMSNVPVKPLSQTLDTKAPEKLSMEISKNLTNILTNALKAKPAPTNVFGNHSPAQSKNPQNSKHQPPSLMSLHTKEPTHLRVGSTNSMLNQLKRTRETQQPFNSPRKG</sequence>
<feature type="compositionally biased region" description="Basic and acidic residues" evidence="4">
    <location>
        <begin position="244"/>
        <end position="270"/>
    </location>
</feature>
<dbReference type="GO" id="GO:0003723">
    <property type="term" value="F:RNA binding"/>
    <property type="evidence" value="ECO:0007669"/>
    <property type="project" value="UniProtKB-KW"/>
</dbReference>
<name>A0A8S1GS32_9PELO</name>
<proteinExistence type="predicted"/>